<name>A0A640KUQ0_LEITA</name>
<feature type="compositionally biased region" description="Polar residues" evidence="1">
    <location>
        <begin position="1314"/>
        <end position="1327"/>
    </location>
</feature>
<evidence type="ECO:0000256" key="1">
    <source>
        <dbReference type="SAM" id="MobiDB-lite"/>
    </source>
</evidence>
<reference evidence="2" key="1">
    <citation type="submission" date="2019-11" db="EMBL/GenBank/DDBJ databases">
        <title>Leishmania tarentolae CDS.</title>
        <authorList>
            <person name="Goto Y."/>
            <person name="Yamagishi J."/>
        </authorList>
    </citation>
    <scope>NUCLEOTIDE SEQUENCE [LARGE SCALE GENOMIC DNA]</scope>
    <source>
        <strain evidence="2">Parrot Tar II</strain>
    </source>
</reference>
<organism evidence="2 3">
    <name type="scientific">Leishmania tarentolae</name>
    <name type="common">Sauroleishmania tarentolae</name>
    <dbReference type="NCBI Taxonomy" id="5689"/>
    <lineage>
        <taxon>Eukaryota</taxon>
        <taxon>Discoba</taxon>
        <taxon>Euglenozoa</taxon>
        <taxon>Kinetoplastea</taxon>
        <taxon>Metakinetoplastina</taxon>
        <taxon>Trypanosomatida</taxon>
        <taxon>Trypanosomatidae</taxon>
        <taxon>Leishmaniinae</taxon>
        <taxon>Leishmania</taxon>
        <taxon>lizard Leishmania</taxon>
    </lineage>
</organism>
<dbReference type="VEuPathDB" id="TriTrypDB:LtaPh_3523200"/>
<keyword evidence="3" id="KW-1185">Reference proteome</keyword>
<protein>
    <submittedName>
        <fullName evidence="2">Uncharacterized protein</fullName>
    </submittedName>
</protein>
<gene>
    <name evidence="2" type="ORF">LtaPh_3523200</name>
</gene>
<feature type="compositionally biased region" description="Basic and acidic residues" evidence="1">
    <location>
        <begin position="294"/>
        <end position="303"/>
    </location>
</feature>
<dbReference type="OrthoDB" id="264321at2759"/>
<feature type="region of interest" description="Disordered" evidence="1">
    <location>
        <begin position="141"/>
        <end position="162"/>
    </location>
</feature>
<evidence type="ECO:0000313" key="2">
    <source>
        <dbReference type="EMBL" id="GET92744.1"/>
    </source>
</evidence>
<feature type="region of interest" description="Disordered" evidence="1">
    <location>
        <begin position="1250"/>
        <end position="1353"/>
    </location>
</feature>
<dbReference type="Proteomes" id="UP000419144">
    <property type="component" value="Unassembled WGS sequence"/>
</dbReference>
<dbReference type="EMBL" id="BLBS01000056">
    <property type="protein sequence ID" value="GET92744.1"/>
    <property type="molecule type" value="Genomic_DNA"/>
</dbReference>
<evidence type="ECO:0000313" key="3">
    <source>
        <dbReference type="Proteomes" id="UP000419144"/>
    </source>
</evidence>
<feature type="region of interest" description="Disordered" evidence="1">
    <location>
        <begin position="234"/>
        <end position="304"/>
    </location>
</feature>
<feature type="compositionally biased region" description="Polar residues" evidence="1">
    <location>
        <begin position="1291"/>
        <end position="1302"/>
    </location>
</feature>
<accession>A0A640KUQ0</accession>
<proteinExistence type="predicted"/>
<sequence length="1520" mass="161827">MRTYENGRSVCILVFAVAADGAALRRAIVAGAGRATFMGCADKLQKEEVGASEQTRVTAGADEGVLSDDAWVFASVSGGRSFVALPDSPISLSPARYQAAASEMRQWQRLLSLMRVPHLHIGLPCTSRLSTRDTQANNVNARAHTSAAATETVDESLSSGHRADTVASAEGAEHASLLWARIPRTTACADAAEFDVSGSRVSGTCGVAATDVSSSSGHHLVCIDVGGIYVASSRRHPRERHTPNASLQPAEAAATNKVRKSERASRRPNAARVRRACARTEEVPSLHAPHSNAKTREEEERGAEASQSLWGLLHQRFVTARRTCPFVTDAGSTAPPLTLTEVWVIPLLSAEGEGSEPLCSATMGISVFPLLVQDTHKSGSADCAAADSDGVRAVRLARHPPTHVLYLGRDDDNHSSDTSFPIICEETTLRPRKRPRDNAVGRQGETEKSPWISAQAPLALSDAVLLHSRGCSGGGAECLSLKVPAVRLRVLERDFLLRSCYFSEWCCVVDFDRTSRFFSPHRDTWAGSATAYHAFYSALRRCVLAEDRRVQHLIEEEAGEWVKSCGSLTDADVTSTCGAAPLPRSPTEALFKENAFEGKGTGDSGDLGGEQVWSMEELWGLWVRLGWTPPLTWPRVRVRLRLTECVRREGVDERSIWDFSPRALLALLSRVATAVNTAYIEARKLQPTEDRQGHRVNAEVDGDADTTVADLDGVSDMCRANSCPESIPSSLAARFESSVQAQRLLEFQAVLSVTPELVTGPLLAEMSGAAVAAPCVPTTPSFAITASVDARAGLPALSAAARDLAGDISATTVLSSAHPVPSPAGNISDVVMLTLTWLRGVLESPALLIPSLGVSGATEKEGINDCWGGAGAYYSGRSSVEEEAASLTALLARQSPFQPEQLRWSAPNASSASHLPQSRLLPSLPDTEMYCEVADVAELRWGFAQATTATTTSTDYHEALSIAASQNHTLGSLSSVPSTASCCALACAEVARLAHTETAEESVNAFRTSHQTLSATNPLAAFLYTRFVGYLQEQGVVTAALPSGERSREGDAKFPGRDDEHTLCDACPAGRSSVAMLPSHHSSMQQPGGSARCGAAAVSLPEDVNCLDDKTGPSMESDSVKTLLTETVVHVVQQNKPVVRRILALIQSYSGVVAEATAEDNGNARCTSSTDGTATTKKNGIQPTEAVVQDVWNCLAPERNDAACTDEVVTQLPFCAASCAKATARRLVQAFWENVAATARLHLSDRLDKISGSEEGANGDSEEEEEPAGGSAVSPARLDGAAYSPAEAVSPKSSVRQRSYSARENGAETKAEKSSTCLSSSYEQTHASPGFPLLSSASMSRPIPSPTPSRQSCETLSRAVRALGGGQAMSLYMQHVLQCTNTAGHQQGQAQVASCPLLTGATKLPGRAPRCATGTPASSTNPQQPSYWLHHALFLLSYGLACPPDMPVVSGVTSSTPTHISAKGYNPVDQYQEADQLTVPPPPALAAFRVLRYGKLLLDVWIREALEVYVQVWKLSVQAE</sequence>
<comment type="caution">
    <text evidence="2">The sequence shown here is derived from an EMBL/GenBank/DDBJ whole genome shotgun (WGS) entry which is preliminary data.</text>
</comment>